<dbReference type="AlphaFoldDB" id="A0A1M7DNS1"/>
<reference evidence="3 5" key="2">
    <citation type="submission" date="2016-11" db="EMBL/GenBank/DDBJ databases">
        <authorList>
            <person name="Jaros S."/>
            <person name="Januszkiewicz K."/>
            <person name="Wedrychowicz H."/>
        </authorList>
    </citation>
    <scope>NUCLEOTIDE SEQUENCE [LARGE SCALE GENOMIC DNA]</scope>
    <source>
        <strain evidence="3 5">DSM 27621</strain>
    </source>
</reference>
<dbReference type="EMBL" id="MAYF01000179">
    <property type="protein sequence ID" value="OCA78632.1"/>
    <property type="molecule type" value="Genomic_DNA"/>
</dbReference>
<sequence length="93" mass="10921">MDNFYLQGKSHSKYRENTDVISVVLVISLQRERRGKNTRKQMIAEDQPQTNHENQKNALLKRSTPSSAKKNKTELSNHFLRRIISLLKKEELI</sequence>
<evidence type="ECO:0000313" key="4">
    <source>
        <dbReference type="Proteomes" id="UP000093508"/>
    </source>
</evidence>
<dbReference type="EMBL" id="FRBM01000006">
    <property type="protein sequence ID" value="SHL81136.1"/>
    <property type="molecule type" value="Genomic_DNA"/>
</dbReference>
<protein>
    <submittedName>
        <fullName evidence="3">Uncharacterized protein</fullName>
    </submittedName>
</protein>
<name>A0A1M7DNS1_9FLAO</name>
<gene>
    <name evidence="2" type="ORF">BBH99_08075</name>
    <name evidence="3" type="ORF">SAMN05444407_106206</name>
</gene>
<organism evidence="3 5">
    <name type="scientific">Chryseobacterium contaminans</name>
    <dbReference type="NCBI Taxonomy" id="1423959"/>
    <lineage>
        <taxon>Bacteria</taxon>
        <taxon>Pseudomonadati</taxon>
        <taxon>Bacteroidota</taxon>
        <taxon>Flavobacteriia</taxon>
        <taxon>Flavobacteriales</taxon>
        <taxon>Weeksellaceae</taxon>
        <taxon>Chryseobacterium group</taxon>
        <taxon>Chryseobacterium</taxon>
    </lineage>
</organism>
<dbReference type="Proteomes" id="UP000184069">
    <property type="component" value="Unassembled WGS sequence"/>
</dbReference>
<dbReference type="STRING" id="1423959.SAMN05444407_106206"/>
<evidence type="ECO:0000313" key="3">
    <source>
        <dbReference type="EMBL" id="SHL81136.1"/>
    </source>
</evidence>
<feature type="region of interest" description="Disordered" evidence="1">
    <location>
        <begin position="34"/>
        <end position="74"/>
    </location>
</feature>
<evidence type="ECO:0000256" key="1">
    <source>
        <dbReference type="SAM" id="MobiDB-lite"/>
    </source>
</evidence>
<evidence type="ECO:0000313" key="2">
    <source>
        <dbReference type="EMBL" id="OCA78632.1"/>
    </source>
</evidence>
<keyword evidence="4" id="KW-1185">Reference proteome</keyword>
<reference evidence="2 4" key="1">
    <citation type="submission" date="2016-07" db="EMBL/GenBank/DDBJ databases">
        <authorList>
            <person name="Jeong J.-J."/>
            <person name="Kim D.W."/>
            <person name="Sang M.K."/>
            <person name="Choi I.-G."/>
            <person name="Kim K.D."/>
        </authorList>
    </citation>
    <scope>NUCLEOTIDE SEQUENCE [LARGE SCALE GENOMIC DNA]</scope>
    <source>
        <strain evidence="2 4">C-26</strain>
    </source>
</reference>
<evidence type="ECO:0000313" key="5">
    <source>
        <dbReference type="Proteomes" id="UP000184069"/>
    </source>
</evidence>
<dbReference type="OrthoDB" id="1275062at2"/>
<proteinExistence type="predicted"/>
<dbReference type="Proteomes" id="UP000093508">
    <property type="component" value="Unassembled WGS sequence"/>
</dbReference>
<dbReference type="RefSeq" id="WP_066695501.1">
    <property type="nucleotide sequence ID" value="NZ_MAYF01000179.1"/>
</dbReference>
<accession>A0A1M7DNS1</accession>